<dbReference type="RefSeq" id="WP_273642329.1">
    <property type="nucleotide sequence ID" value="NZ_JAQQXP010000003.1"/>
</dbReference>
<dbReference type="PANTHER" id="PTHR46211">
    <property type="entry name" value="GLYCEROPHOSPHORYL DIESTER PHOSPHODIESTERASE"/>
    <property type="match status" value="1"/>
</dbReference>
<sequence>MFKEIAHRLGCGYGLENSMEALKGTIDHCNVHAFETDIQFSKDGVAFLLHDKLLNRTTNSSGYLYELTYKQIQNNVRLKNGEKVPTLDDLLTFLDGGKYQLYLELISFGKMELLLNAIEGSSLYKNKNLIISSFNHHDLKLVKEIKHHIPTMALLEGNPVNLSDVLKAASVDEVGFGFDSASESLTKVTKSLDIPAYAWTVNTLKEKSFAAKIGFDGVFTDTISPEEIK</sequence>
<dbReference type="EMBL" id="JAQQXP010000003">
    <property type="protein sequence ID" value="MDC8832502.1"/>
    <property type="molecule type" value="Genomic_DNA"/>
</dbReference>
<evidence type="ECO:0000313" key="3">
    <source>
        <dbReference type="Proteomes" id="UP001218788"/>
    </source>
</evidence>
<reference evidence="2 3" key="1">
    <citation type="submission" date="2022-10" db="EMBL/GenBank/DDBJ databases">
        <title>Alteromonas sp. chi3 Genome sequencing.</title>
        <authorList>
            <person name="Park S."/>
        </authorList>
    </citation>
    <scope>NUCLEOTIDE SEQUENCE [LARGE SCALE GENOMIC DNA]</scope>
    <source>
        <strain evidence="3">chi3</strain>
    </source>
</reference>
<name>A0ABT5L6L3_9ALTE</name>
<evidence type="ECO:0000313" key="2">
    <source>
        <dbReference type="EMBL" id="MDC8832502.1"/>
    </source>
</evidence>
<dbReference type="SUPFAM" id="SSF51695">
    <property type="entry name" value="PLC-like phosphodiesterases"/>
    <property type="match status" value="1"/>
</dbReference>
<evidence type="ECO:0000259" key="1">
    <source>
        <dbReference type="PROSITE" id="PS51704"/>
    </source>
</evidence>
<dbReference type="Pfam" id="PF03009">
    <property type="entry name" value="GDPD"/>
    <property type="match status" value="1"/>
</dbReference>
<dbReference type="InterPro" id="IPR017946">
    <property type="entry name" value="PLC-like_Pdiesterase_TIM-brl"/>
</dbReference>
<proteinExistence type="predicted"/>
<organism evidence="2 3">
    <name type="scientific">Alteromonas gilva</name>
    <dbReference type="NCBI Taxonomy" id="2987522"/>
    <lineage>
        <taxon>Bacteria</taxon>
        <taxon>Pseudomonadati</taxon>
        <taxon>Pseudomonadota</taxon>
        <taxon>Gammaproteobacteria</taxon>
        <taxon>Alteromonadales</taxon>
        <taxon>Alteromonadaceae</taxon>
        <taxon>Alteromonas/Salinimonas group</taxon>
        <taxon>Alteromonas</taxon>
    </lineage>
</organism>
<accession>A0ABT5L6L3</accession>
<dbReference type="PROSITE" id="PS51704">
    <property type="entry name" value="GP_PDE"/>
    <property type="match status" value="1"/>
</dbReference>
<keyword evidence="3" id="KW-1185">Reference proteome</keyword>
<dbReference type="Proteomes" id="UP001218788">
    <property type="component" value="Unassembled WGS sequence"/>
</dbReference>
<dbReference type="PANTHER" id="PTHR46211:SF14">
    <property type="entry name" value="GLYCEROPHOSPHODIESTER PHOSPHODIESTERASE"/>
    <property type="match status" value="1"/>
</dbReference>
<feature type="domain" description="GP-PDE" evidence="1">
    <location>
        <begin position="2"/>
        <end position="229"/>
    </location>
</feature>
<comment type="caution">
    <text evidence="2">The sequence shown here is derived from an EMBL/GenBank/DDBJ whole genome shotgun (WGS) entry which is preliminary data.</text>
</comment>
<gene>
    <name evidence="2" type="ORF">OIK42_17240</name>
</gene>
<protein>
    <submittedName>
        <fullName evidence="2">Glycerophosphodiester phosphodiesterase</fullName>
    </submittedName>
</protein>
<dbReference type="InterPro" id="IPR030395">
    <property type="entry name" value="GP_PDE_dom"/>
</dbReference>
<dbReference type="Gene3D" id="3.20.20.190">
    <property type="entry name" value="Phosphatidylinositol (PI) phosphodiesterase"/>
    <property type="match status" value="1"/>
</dbReference>
<dbReference type="CDD" id="cd08556">
    <property type="entry name" value="GDPD"/>
    <property type="match status" value="1"/>
</dbReference>